<dbReference type="STRING" id="666510.ASAC_1285"/>
<dbReference type="SMART" id="SM01007">
    <property type="entry name" value="Aldolase_II"/>
    <property type="match status" value="1"/>
</dbReference>
<dbReference type="InterPro" id="IPR050197">
    <property type="entry name" value="Aldolase_class_II_sugar_metab"/>
</dbReference>
<dbReference type="GO" id="GO:0008738">
    <property type="term" value="F:L-fuculose-phosphate aldolase activity"/>
    <property type="evidence" value="ECO:0007669"/>
    <property type="project" value="UniProtKB-EC"/>
</dbReference>
<evidence type="ECO:0000259" key="3">
    <source>
        <dbReference type="SMART" id="SM01007"/>
    </source>
</evidence>
<dbReference type="GO" id="GO:0019323">
    <property type="term" value="P:pentose catabolic process"/>
    <property type="evidence" value="ECO:0007669"/>
    <property type="project" value="TreeGrafter"/>
</dbReference>
<dbReference type="Proteomes" id="UP000000346">
    <property type="component" value="Chromosome"/>
</dbReference>
<dbReference type="InterPro" id="IPR001303">
    <property type="entry name" value="Aldolase_II/adducin_N"/>
</dbReference>
<evidence type="ECO:0000256" key="1">
    <source>
        <dbReference type="ARBA" id="ARBA00022723"/>
    </source>
</evidence>
<dbReference type="SUPFAM" id="SSF53639">
    <property type="entry name" value="AraD/HMP-PK domain-like"/>
    <property type="match status" value="1"/>
</dbReference>
<dbReference type="EMBL" id="CP001742">
    <property type="protein sequence ID" value="ADL19690.1"/>
    <property type="molecule type" value="Genomic_DNA"/>
</dbReference>
<accession>D9Q302</accession>
<dbReference type="AlphaFoldDB" id="D9Q302"/>
<keyword evidence="5" id="KW-1185">Reference proteome</keyword>
<evidence type="ECO:0000313" key="4">
    <source>
        <dbReference type="EMBL" id="ADL19690.1"/>
    </source>
</evidence>
<evidence type="ECO:0000256" key="2">
    <source>
        <dbReference type="ARBA" id="ARBA00023239"/>
    </source>
</evidence>
<dbReference type="eggNOG" id="arCOG04226">
    <property type="taxonomic scope" value="Archaea"/>
</dbReference>
<dbReference type="GO" id="GO:0005829">
    <property type="term" value="C:cytosol"/>
    <property type="evidence" value="ECO:0007669"/>
    <property type="project" value="TreeGrafter"/>
</dbReference>
<name>D9Q302_ACIS3</name>
<keyword evidence="1" id="KW-0479">Metal-binding</keyword>
<dbReference type="InterPro" id="IPR036409">
    <property type="entry name" value="Aldolase_II/adducin_N_sf"/>
</dbReference>
<proteinExistence type="predicted"/>
<protein>
    <submittedName>
        <fullName evidence="4">Aldolase class II protein</fullName>
        <ecNumber evidence="4">4.1.2.17</ecNumber>
    </submittedName>
</protein>
<evidence type="ECO:0000313" key="5">
    <source>
        <dbReference type="Proteomes" id="UP000000346"/>
    </source>
</evidence>
<organism evidence="4 5">
    <name type="scientific">Acidilobus saccharovorans (strain DSM 16705 / JCM 18335 / VKM B-2471 / 345-15)</name>
    <dbReference type="NCBI Taxonomy" id="666510"/>
    <lineage>
        <taxon>Archaea</taxon>
        <taxon>Thermoproteota</taxon>
        <taxon>Thermoprotei</taxon>
        <taxon>Acidilobales</taxon>
        <taxon>Acidilobaceae</taxon>
        <taxon>Acidilobus</taxon>
    </lineage>
</organism>
<dbReference type="PANTHER" id="PTHR22789:SF0">
    <property type="entry name" value="3-OXO-TETRONATE 4-PHOSPHATE DECARBOXYLASE-RELATED"/>
    <property type="match status" value="1"/>
</dbReference>
<dbReference type="GO" id="GO:0046872">
    <property type="term" value="F:metal ion binding"/>
    <property type="evidence" value="ECO:0007669"/>
    <property type="project" value="UniProtKB-KW"/>
</dbReference>
<gene>
    <name evidence="4" type="ordered locus">ASAC_1285</name>
</gene>
<dbReference type="HOGENOM" id="CLU_006033_3_0_2"/>
<dbReference type="UniPathway" id="UPA00071"/>
<dbReference type="PANTHER" id="PTHR22789">
    <property type="entry name" value="FUCULOSE PHOSPHATE ALDOLASE"/>
    <property type="match status" value="1"/>
</dbReference>
<dbReference type="OrthoDB" id="18709at2157"/>
<dbReference type="EC" id="4.1.2.17" evidence="4"/>
<keyword evidence="2 4" id="KW-0456">Lyase</keyword>
<reference evidence="4 5" key="1">
    <citation type="journal article" date="2010" name="Appl. Environ. Microbiol.">
        <title>The genome sequence of the crenarchaeon Acidilobus saccharovorans supports a new order, Acidilobales, and suggests an important ecological role in terrestrial acidic hot springs.</title>
        <authorList>
            <person name="Mardanov A.V."/>
            <person name="Svetlitchnyi V.A."/>
            <person name="Beletsky A.V."/>
            <person name="Prokofeva M.I."/>
            <person name="Bonch-Osmolovskaya E.A."/>
            <person name="Ravin N.V."/>
            <person name="Skryabin K.G."/>
        </authorList>
    </citation>
    <scope>NUCLEOTIDE SEQUENCE [LARGE SCALE GENOMIC DNA]</scope>
    <source>
        <strain evidence="5">DSM 16705 / JCM 18335 / VKM B-2471 / 345-15</strain>
    </source>
</reference>
<dbReference type="Gene3D" id="3.40.225.10">
    <property type="entry name" value="Class II aldolase/adducin N-terminal domain"/>
    <property type="match status" value="1"/>
</dbReference>
<dbReference type="KEGG" id="asc:ASAC_1285"/>
<dbReference type="Pfam" id="PF00596">
    <property type="entry name" value="Aldolase_II"/>
    <property type="match status" value="1"/>
</dbReference>
<feature type="domain" description="Class II aldolase/adducin N-terminal" evidence="3">
    <location>
        <begin position="9"/>
        <end position="185"/>
    </location>
</feature>
<sequence length="192" mass="20771">MRLNEEVMEVVADVMRLLYQRGLVQVKGGNVSVIDRSSGLVYITPTGVPRHQLKADDIAVMTLDGNVIVGTPSSEFRMHLGIYSSIPSAVSVVHAHPPKVIALYELGSKLDLSITTEAKARVNCVSEVPYVKPGTPELAAAVSDALKQCQAAALRGHGIVAYSSRDVYEALDIVEALSDLAEVQLYINLMRR</sequence>
<dbReference type="InParanoid" id="D9Q302"/>